<dbReference type="RefSeq" id="WP_102654735.1">
    <property type="nucleotide sequence ID" value="NZ_PNRF01000037.1"/>
</dbReference>
<dbReference type="InterPro" id="IPR003593">
    <property type="entry name" value="AAA+_ATPase"/>
</dbReference>
<dbReference type="GO" id="GO:0005524">
    <property type="term" value="F:ATP binding"/>
    <property type="evidence" value="ECO:0007669"/>
    <property type="project" value="UniProtKB-KW"/>
</dbReference>
<accession>A0A2N7TYG6</accession>
<dbReference type="SUPFAM" id="SSF52540">
    <property type="entry name" value="P-loop containing nucleoside triphosphate hydrolases"/>
    <property type="match status" value="1"/>
</dbReference>
<dbReference type="GO" id="GO:0005886">
    <property type="term" value="C:plasma membrane"/>
    <property type="evidence" value="ECO:0007669"/>
    <property type="project" value="UniProtKB-SubCell"/>
</dbReference>
<evidence type="ECO:0000256" key="5">
    <source>
        <dbReference type="ARBA" id="ARBA00022840"/>
    </source>
</evidence>
<keyword evidence="7" id="KW-0472">Membrane</keyword>
<name>A0A2N7TYG6_9GAMM</name>
<dbReference type="InterPro" id="IPR017871">
    <property type="entry name" value="ABC_transporter-like_CS"/>
</dbReference>
<keyword evidence="5 10" id="KW-0067">ATP-binding</keyword>
<evidence type="ECO:0000256" key="3">
    <source>
        <dbReference type="ARBA" id="ARBA00022475"/>
    </source>
</evidence>
<dbReference type="PANTHER" id="PTHR43166:SF6">
    <property type="entry name" value="PHOSPHONATES IMPORT ATP-BINDING PROTEIN PHNC"/>
    <property type="match status" value="1"/>
</dbReference>
<comment type="subcellular location">
    <subcellularLocation>
        <location evidence="1">Cell inner membrane</location>
        <topology evidence="1">Peripheral membrane protein</topology>
    </subcellularLocation>
</comment>
<keyword evidence="4" id="KW-0547">Nucleotide-binding</keyword>
<dbReference type="SMART" id="SM00382">
    <property type="entry name" value="AAA"/>
    <property type="match status" value="1"/>
</dbReference>
<dbReference type="InterPro" id="IPR050086">
    <property type="entry name" value="MetN_ABC_transporter-like"/>
</dbReference>
<dbReference type="AlphaFoldDB" id="A0A2N7TYG6"/>
<keyword evidence="6" id="KW-1278">Translocase</keyword>
<evidence type="ECO:0000256" key="1">
    <source>
        <dbReference type="ARBA" id="ARBA00004417"/>
    </source>
</evidence>
<dbReference type="Pfam" id="PF00005">
    <property type="entry name" value="ABC_tran"/>
    <property type="match status" value="1"/>
</dbReference>
<evidence type="ECO:0000313" key="11">
    <source>
        <dbReference type="Proteomes" id="UP000235803"/>
    </source>
</evidence>
<dbReference type="PROSITE" id="PS00211">
    <property type="entry name" value="ABC_TRANSPORTER_1"/>
    <property type="match status" value="1"/>
</dbReference>
<keyword evidence="3" id="KW-1003">Cell membrane</keyword>
<evidence type="ECO:0000259" key="9">
    <source>
        <dbReference type="PROSITE" id="PS50893"/>
    </source>
</evidence>
<feature type="domain" description="ABC transporter" evidence="9">
    <location>
        <begin position="12"/>
        <end position="237"/>
    </location>
</feature>
<keyword evidence="11" id="KW-1185">Reference proteome</keyword>
<feature type="region of interest" description="Disordered" evidence="8">
    <location>
        <begin position="237"/>
        <end position="261"/>
    </location>
</feature>
<gene>
    <name evidence="10" type="ORF">C1H69_17875</name>
</gene>
<dbReference type="InterPro" id="IPR003439">
    <property type="entry name" value="ABC_transporter-like_ATP-bd"/>
</dbReference>
<proteinExistence type="predicted"/>
<dbReference type="PROSITE" id="PS50893">
    <property type="entry name" value="ABC_TRANSPORTER_2"/>
    <property type="match status" value="1"/>
</dbReference>
<dbReference type="Proteomes" id="UP000235803">
    <property type="component" value="Unassembled WGS sequence"/>
</dbReference>
<keyword evidence="2" id="KW-0813">Transport</keyword>
<dbReference type="GO" id="GO:0016887">
    <property type="term" value="F:ATP hydrolysis activity"/>
    <property type="evidence" value="ECO:0007669"/>
    <property type="project" value="InterPro"/>
</dbReference>
<dbReference type="Gene3D" id="3.40.50.300">
    <property type="entry name" value="P-loop containing nucleotide triphosphate hydrolases"/>
    <property type="match status" value="1"/>
</dbReference>
<evidence type="ECO:0000256" key="8">
    <source>
        <dbReference type="SAM" id="MobiDB-lite"/>
    </source>
</evidence>
<dbReference type="OrthoDB" id="9802264at2"/>
<dbReference type="InterPro" id="IPR027417">
    <property type="entry name" value="P-loop_NTPase"/>
</dbReference>
<evidence type="ECO:0000256" key="2">
    <source>
        <dbReference type="ARBA" id="ARBA00022448"/>
    </source>
</evidence>
<reference evidence="10 11" key="1">
    <citation type="submission" date="2018-01" db="EMBL/GenBank/DDBJ databases">
        <title>Halomonas endophytica sp. nov., isolated from storage liquid in the stems of Populus euphratica.</title>
        <authorList>
            <person name="Chen C."/>
        </authorList>
    </citation>
    <scope>NUCLEOTIDE SEQUENCE [LARGE SCALE GENOMIC DNA]</scope>
    <source>
        <strain evidence="10 11">MC28</strain>
    </source>
</reference>
<comment type="caution">
    <text evidence="10">The sequence shown here is derived from an EMBL/GenBank/DDBJ whole genome shotgun (WGS) entry which is preliminary data.</text>
</comment>
<evidence type="ECO:0000256" key="6">
    <source>
        <dbReference type="ARBA" id="ARBA00022967"/>
    </source>
</evidence>
<dbReference type="EMBL" id="PNRF01000037">
    <property type="protein sequence ID" value="PMR73213.1"/>
    <property type="molecule type" value="Genomic_DNA"/>
</dbReference>
<evidence type="ECO:0000256" key="7">
    <source>
        <dbReference type="ARBA" id="ARBA00023136"/>
    </source>
</evidence>
<dbReference type="PANTHER" id="PTHR43166">
    <property type="entry name" value="AMINO ACID IMPORT ATP-BINDING PROTEIN"/>
    <property type="match status" value="1"/>
</dbReference>
<evidence type="ECO:0000256" key="4">
    <source>
        <dbReference type="ARBA" id="ARBA00022741"/>
    </source>
</evidence>
<protein>
    <submittedName>
        <fullName evidence="10">Phosphonate ABC transporter ATP-binding protein</fullName>
    </submittedName>
</protein>
<sequence length="261" mass="28583">MAEGKRQPLIAFHGEDLGYGLERGQGGRARPARVVLPGLSLTLHRGDRVALLGQSGAGKSTLLAELRRRLGPQAAWCPQHHGLVAQLAVYHNVYMGRLPEHSALANLWNLLRPLKRPWQAVAELCELLGLEGLMRRPVGQLSGGQRQRVAIARALYQQRDLFLGDEPVASVDPHQALRLLALIEERHHTSVVALHQRELALSHFDRVWGLRDGRLVIDAPAGELTLAELDTLYPDADAAPAPITSTPPLDPEALPCSRGRP</sequence>
<organism evidence="10 11">
    <name type="scientific">Billgrantia endophytica</name>
    <dbReference type="NCBI Taxonomy" id="2033802"/>
    <lineage>
        <taxon>Bacteria</taxon>
        <taxon>Pseudomonadati</taxon>
        <taxon>Pseudomonadota</taxon>
        <taxon>Gammaproteobacteria</taxon>
        <taxon>Oceanospirillales</taxon>
        <taxon>Halomonadaceae</taxon>
        <taxon>Billgrantia</taxon>
    </lineage>
</organism>
<evidence type="ECO:0000313" key="10">
    <source>
        <dbReference type="EMBL" id="PMR73213.1"/>
    </source>
</evidence>